<dbReference type="GO" id="GO:0031177">
    <property type="term" value="F:phosphopantetheine binding"/>
    <property type="evidence" value="ECO:0007669"/>
    <property type="project" value="InterPro"/>
</dbReference>
<dbReference type="GO" id="GO:0005737">
    <property type="term" value="C:cytoplasm"/>
    <property type="evidence" value="ECO:0007669"/>
    <property type="project" value="TreeGrafter"/>
</dbReference>
<evidence type="ECO:0000313" key="5">
    <source>
        <dbReference type="EMBL" id="KGX17006.1"/>
    </source>
</evidence>
<dbReference type="SMART" id="SM00823">
    <property type="entry name" value="PKS_PP"/>
    <property type="match status" value="1"/>
</dbReference>
<evidence type="ECO:0000256" key="2">
    <source>
        <dbReference type="ARBA" id="ARBA00022553"/>
    </source>
</evidence>
<dbReference type="Pfam" id="PF00501">
    <property type="entry name" value="AMP-binding"/>
    <property type="match status" value="1"/>
</dbReference>
<evidence type="ECO:0000256" key="1">
    <source>
        <dbReference type="ARBA" id="ARBA00022450"/>
    </source>
</evidence>
<dbReference type="Proteomes" id="UP000030475">
    <property type="component" value="Unassembled WGS sequence"/>
</dbReference>
<evidence type="ECO:0000256" key="3">
    <source>
        <dbReference type="ARBA" id="ARBA00022723"/>
    </source>
</evidence>
<dbReference type="Pfam" id="PF00550">
    <property type="entry name" value="PP-binding"/>
    <property type="match status" value="1"/>
</dbReference>
<dbReference type="Gene3D" id="1.10.1200.10">
    <property type="entry name" value="ACP-like"/>
    <property type="match status" value="1"/>
</dbReference>
<dbReference type="GO" id="GO:0046872">
    <property type="term" value="F:metal ion binding"/>
    <property type="evidence" value="ECO:0007669"/>
    <property type="project" value="UniProtKB-KW"/>
</dbReference>
<dbReference type="SUPFAM" id="SSF47336">
    <property type="entry name" value="ACP-like"/>
    <property type="match status" value="1"/>
</dbReference>
<proteinExistence type="predicted"/>
<dbReference type="InterPro" id="IPR045851">
    <property type="entry name" value="AMP-bd_C_sf"/>
</dbReference>
<reference evidence="5 6" key="1">
    <citation type="submission" date="2014-08" db="EMBL/GenBank/DDBJ databases">
        <authorList>
            <person name="Bunnell A."/>
            <person name="Chain P.S."/>
            <person name="Chertkov O."/>
            <person name="Currie B.J."/>
            <person name="Daligault H.E."/>
            <person name="Davenport K.W."/>
            <person name="Davis C."/>
            <person name="Gleasner C.D."/>
            <person name="Johnson S.L."/>
            <person name="Kaestli M."/>
            <person name="Koren S."/>
            <person name="Kunde Y.A."/>
            <person name="Mayo M."/>
            <person name="McMurry K.K."/>
            <person name="Price E.P."/>
            <person name="Reitenga K.G."/>
            <person name="Robison R."/>
            <person name="Rosovitz M.J."/>
            <person name="Sarovich D.S."/>
            <person name="Teshima H."/>
        </authorList>
    </citation>
    <scope>NUCLEOTIDE SEQUENCE [LARGE SCALE GENOMIC DNA]</scope>
    <source>
        <strain evidence="5 6">MSHR44</strain>
    </source>
</reference>
<dbReference type="GO" id="GO:0043041">
    <property type="term" value="P:amino acid activation for nonribosomal peptide biosynthetic process"/>
    <property type="evidence" value="ECO:0007669"/>
    <property type="project" value="TreeGrafter"/>
</dbReference>
<dbReference type="PROSITE" id="PS50075">
    <property type="entry name" value="CARRIER"/>
    <property type="match status" value="1"/>
</dbReference>
<feature type="domain" description="Carrier" evidence="4">
    <location>
        <begin position="208"/>
        <end position="283"/>
    </location>
</feature>
<organism evidence="5 6">
    <name type="scientific">Burkholderia pseudomallei</name>
    <name type="common">Pseudomonas pseudomallei</name>
    <dbReference type="NCBI Taxonomy" id="28450"/>
    <lineage>
        <taxon>Bacteria</taxon>
        <taxon>Pseudomonadati</taxon>
        <taxon>Pseudomonadota</taxon>
        <taxon>Betaproteobacteria</taxon>
        <taxon>Burkholderiales</taxon>
        <taxon>Burkholderiaceae</taxon>
        <taxon>Burkholderia</taxon>
        <taxon>pseudomallei group</taxon>
    </lineage>
</organism>
<gene>
    <name evidence="5" type="ORF">Y036_6186</name>
</gene>
<dbReference type="Gene3D" id="3.40.50.12780">
    <property type="entry name" value="N-terminal domain of ligase-like"/>
    <property type="match status" value="1"/>
</dbReference>
<dbReference type="PANTHER" id="PTHR45527:SF1">
    <property type="entry name" value="FATTY ACID SYNTHASE"/>
    <property type="match status" value="1"/>
</dbReference>
<dbReference type="InterPro" id="IPR009081">
    <property type="entry name" value="PP-bd_ACP"/>
</dbReference>
<keyword evidence="3" id="KW-0479">Metal-binding</keyword>
<name>A0AA40MH72_BURPE</name>
<keyword evidence="1" id="KW-0596">Phosphopantetheine</keyword>
<comment type="caution">
    <text evidence="5">The sequence shown here is derived from an EMBL/GenBank/DDBJ whole genome shotgun (WGS) entry which is preliminary data.</text>
</comment>
<dbReference type="InterPro" id="IPR006162">
    <property type="entry name" value="Ppantetheine_attach_site"/>
</dbReference>
<dbReference type="AlphaFoldDB" id="A0AA40MH72"/>
<evidence type="ECO:0000259" key="4">
    <source>
        <dbReference type="PROSITE" id="PS50075"/>
    </source>
</evidence>
<dbReference type="Pfam" id="PF13193">
    <property type="entry name" value="AMP-binding_C"/>
    <property type="match status" value="1"/>
</dbReference>
<dbReference type="Gene3D" id="3.30.300.30">
    <property type="match status" value="1"/>
</dbReference>
<sequence>MLVGPPTAWPRLPPIGRPIPNVSTHVLDTRMAPTPIGAPGELYIGGACVASGYHALPEQSAARFLLDPAENRFGRRLYRTGDRARRLADGSIQYLGRADQQIKVRGFRIEPGEIEAALTEQPGVADAAVVAAGDSAEARRLVALVVLSPGVALTPTALRRTLAGRLPEHMGPVSIAAVDRLPLTPSGKVDRTAAIRLAGEAQVAEPTVATSPLEALIAMQWAELLTVNLIGVEQDFFAAGGHSLLAMRALSHLGARVGIDLPVSKIFEASTPRKLAAVVVADIVRHLDAHSAQHLLRELEERFGGEAVGPGGRLAGTAVA</sequence>
<dbReference type="SUPFAM" id="SSF56801">
    <property type="entry name" value="Acetyl-CoA synthetase-like"/>
    <property type="match status" value="1"/>
</dbReference>
<dbReference type="InterPro" id="IPR000873">
    <property type="entry name" value="AMP-dep_synth/lig_dom"/>
</dbReference>
<dbReference type="PROSITE" id="PS00012">
    <property type="entry name" value="PHOSPHOPANTETHEINE"/>
    <property type="match status" value="1"/>
</dbReference>
<evidence type="ECO:0000313" key="6">
    <source>
        <dbReference type="Proteomes" id="UP000030475"/>
    </source>
</evidence>
<dbReference type="InterPro" id="IPR036736">
    <property type="entry name" value="ACP-like_sf"/>
</dbReference>
<dbReference type="InterPro" id="IPR042099">
    <property type="entry name" value="ANL_N_sf"/>
</dbReference>
<dbReference type="PANTHER" id="PTHR45527">
    <property type="entry name" value="NONRIBOSOMAL PEPTIDE SYNTHETASE"/>
    <property type="match status" value="1"/>
</dbReference>
<keyword evidence="2" id="KW-0597">Phosphoprotein</keyword>
<dbReference type="EMBL" id="JQIM01000007">
    <property type="protein sequence ID" value="KGX17006.1"/>
    <property type="molecule type" value="Genomic_DNA"/>
</dbReference>
<accession>A0AA40MH72</accession>
<dbReference type="InterPro" id="IPR020806">
    <property type="entry name" value="PKS_PP-bd"/>
</dbReference>
<protein>
    <submittedName>
        <fullName evidence="5">AMP-binding enzyme family protein</fullName>
    </submittedName>
</protein>
<dbReference type="InterPro" id="IPR025110">
    <property type="entry name" value="AMP-bd_C"/>
</dbReference>
<dbReference type="GO" id="GO:0044550">
    <property type="term" value="P:secondary metabolite biosynthetic process"/>
    <property type="evidence" value="ECO:0007669"/>
    <property type="project" value="TreeGrafter"/>
</dbReference>